<dbReference type="GO" id="GO:0098703">
    <property type="term" value="P:calcium ion import across plasma membrane"/>
    <property type="evidence" value="ECO:0007669"/>
    <property type="project" value="TreeGrafter"/>
</dbReference>
<dbReference type="Proteomes" id="UP000039865">
    <property type="component" value="Unassembled WGS sequence"/>
</dbReference>
<protein>
    <submittedName>
        <fullName evidence="9">Wd-40 repeat protein</fullName>
    </submittedName>
</protein>
<keyword evidence="2 7" id="KW-0812">Transmembrane</keyword>
<evidence type="ECO:0000256" key="4">
    <source>
        <dbReference type="ARBA" id="ARBA00022989"/>
    </source>
</evidence>
<evidence type="ECO:0000259" key="8">
    <source>
        <dbReference type="Pfam" id="PF00520"/>
    </source>
</evidence>
<evidence type="ECO:0000313" key="10">
    <source>
        <dbReference type="Proteomes" id="UP000039865"/>
    </source>
</evidence>
<keyword evidence="3" id="KW-0677">Repeat</keyword>
<evidence type="ECO:0000256" key="7">
    <source>
        <dbReference type="SAM" id="Phobius"/>
    </source>
</evidence>
<evidence type="ECO:0000256" key="3">
    <source>
        <dbReference type="ARBA" id="ARBA00022737"/>
    </source>
</evidence>
<proteinExistence type="predicted"/>
<feature type="transmembrane region" description="Helical" evidence="7">
    <location>
        <begin position="1541"/>
        <end position="1562"/>
    </location>
</feature>
<reference evidence="9 10" key="1">
    <citation type="submission" date="2014-06" db="EMBL/GenBank/DDBJ databases">
        <authorList>
            <person name="Swart Estienne"/>
        </authorList>
    </citation>
    <scope>NUCLEOTIDE SEQUENCE [LARGE SCALE GENOMIC DNA]</scope>
    <source>
        <strain evidence="9 10">130c</strain>
    </source>
</reference>
<feature type="region of interest" description="Disordered" evidence="6">
    <location>
        <begin position="1911"/>
        <end position="1941"/>
    </location>
</feature>
<dbReference type="InterPro" id="IPR005821">
    <property type="entry name" value="Ion_trans_dom"/>
</dbReference>
<comment type="subcellular location">
    <subcellularLocation>
        <location evidence="1">Membrane</location>
        <topology evidence="1">Multi-pass membrane protein</topology>
    </subcellularLocation>
</comment>
<dbReference type="InterPro" id="IPR024862">
    <property type="entry name" value="TRPV"/>
</dbReference>
<feature type="transmembrane region" description="Helical" evidence="7">
    <location>
        <begin position="1629"/>
        <end position="1654"/>
    </location>
</feature>
<evidence type="ECO:0000256" key="5">
    <source>
        <dbReference type="ARBA" id="ARBA00023136"/>
    </source>
</evidence>
<evidence type="ECO:0000256" key="1">
    <source>
        <dbReference type="ARBA" id="ARBA00004141"/>
    </source>
</evidence>
<feature type="transmembrane region" description="Helical" evidence="7">
    <location>
        <begin position="1603"/>
        <end position="1623"/>
    </location>
</feature>
<dbReference type="PANTHER" id="PTHR10582">
    <property type="entry name" value="TRANSIENT RECEPTOR POTENTIAL ION CHANNEL PROTEIN"/>
    <property type="match status" value="1"/>
</dbReference>
<feature type="transmembrane region" description="Helical" evidence="7">
    <location>
        <begin position="1458"/>
        <end position="1478"/>
    </location>
</feature>
<name>A0A077ZRQ0_STYLE</name>
<dbReference type="PANTHER" id="PTHR10582:SF2">
    <property type="entry name" value="INACTIVE"/>
    <property type="match status" value="1"/>
</dbReference>
<evidence type="ECO:0000256" key="6">
    <source>
        <dbReference type="SAM" id="MobiDB-lite"/>
    </source>
</evidence>
<keyword evidence="4 7" id="KW-1133">Transmembrane helix</keyword>
<dbReference type="GO" id="GO:0005886">
    <property type="term" value="C:plasma membrane"/>
    <property type="evidence" value="ECO:0007669"/>
    <property type="project" value="TreeGrafter"/>
</dbReference>
<dbReference type="GO" id="GO:0005216">
    <property type="term" value="F:monoatomic ion channel activity"/>
    <property type="evidence" value="ECO:0007669"/>
    <property type="project" value="InterPro"/>
</dbReference>
<dbReference type="InParanoid" id="A0A077ZRQ0"/>
<feature type="region of interest" description="Disordered" evidence="6">
    <location>
        <begin position="901"/>
        <end position="929"/>
    </location>
</feature>
<gene>
    <name evidence="9" type="primary">Contig4841.g5178</name>
    <name evidence="9" type="ORF">STYLEM_1098</name>
</gene>
<accession>A0A077ZRQ0</accession>
<feature type="region of interest" description="Disordered" evidence="6">
    <location>
        <begin position="1867"/>
        <end position="1887"/>
    </location>
</feature>
<evidence type="ECO:0000256" key="2">
    <source>
        <dbReference type="ARBA" id="ARBA00022692"/>
    </source>
</evidence>
<feature type="compositionally biased region" description="Polar residues" evidence="6">
    <location>
        <begin position="1912"/>
        <end position="1924"/>
    </location>
</feature>
<dbReference type="EMBL" id="CCKQ01001040">
    <property type="protein sequence ID" value="CDW72144.1"/>
    <property type="molecule type" value="Genomic_DNA"/>
</dbReference>
<organism evidence="9 10">
    <name type="scientific">Stylonychia lemnae</name>
    <name type="common">Ciliate</name>
    <dbReference type="NCBI Taxonomy" id="5949"/>
    <lineage>
        <taxon>Eukaryota</taxon>
        <taxon>Sar</taxon>
        <taxon>Alveolata</taxon>
        <taxon>Ciliophora</taxon>
        <taxon>Intramacronucleata</taxon>
        <taxon>Spirotrichea</taxon>
        <taxon>Stichotrichia</taxon>
        <taxon>Sporadotrichida</taxon>
        <taxon>Oxytrichidae</taxon>
        <taxon>Stylonychinae</taxon>
        <taxon>Stylonychia</taxon>
    </lineage>
</organism>
<keyword evidence="10" id="KW-1185">Reference proteome</keyword>
<feature type="domain" description="Ion transport" evidence="8">
    <location>
        <begin position="1540"/>
        <end position="1750"/>
    </location>
</feature>
<evidence type="ECO:0000313" key="9">
    <source>
        <dbReference type="EMBL" id="CDW72144.1"/>
    </source>
</evidence>
<keyword evidence="5 7" id="KW-0472">Membrane</keyword>
<sequence length="1941" mass="227609">MFANLKKNNTFKSTIGYQPLEPEELYSTPEQFLESITQKINVFEAVYKCLNVHVLPVTSIEDEYVIIVFEIMSEKLKSFYGGQFLLQQWSKKQKIFQAVHQDQPNHFFLTQQRFIYSLKGHNEESKYLYVSNFYQSIFQKINNPFSSGDNIDGIHERAVYVDPKQVIITDGHKIMWASLKIESILTTNSPIKQQLGSKMNQEYDAIEEEGEEKEIKELQLLVQELDYVSVFDNCNYDDDLEDIKQVFDISNEGFLRKEVHIVLETEVNIRVMKLNPVKVGNNPQNFDLIEQLQFTKQFAEVSISEEISTITLENYADEENLLVIVKTSGECKIMSRDIQQMMIDYQNSIRQGVEEEESSDDEEELKRMAELEERKKKLCYRLTKYCKGEEEVIQTKRKQKLPSGNQALEAVKNFVFRDLKQNYFKVNRYFVRRQQIYFENAYGEIKRTNIAQIKNTDGTLIGQALNYSYEVSLIQDMTLHLNTFNDFLIANTTLIISHSKVLSIYDFLTKQWTHMLPHEQGNLNQSSQTYFGMPDDEIDSLLLNFIFSNSIYDCIIIYRGKFIHRLKYYNELDKTYFEKGKVFVNQNVLQVQRNVDVRNYRQYGDSTIRTLFMIENTYNQIQQIWVSENGSRITKLVDLIPVTFQWQLVEIPNARSDMLIIYSKTEKQMTIYNISNAKQCLYPAQLQKYQIQKLEDQEYDQSSKIQYFIFNDKLYYQQDGNLMVLNLKMKQNALQVINFNKTIKEIYMTHEESVYYKDKNNIFRFVSLEIQRELNLETQPTEVFNCRGAFCSKLEYSITTNRIALFTSSFEISIIPLLDRYRIDLMASQDFDANFLCWKEIGNQLIALKKPNILVTWNTDTGKIINYHVLEDQIFGKYMRHTEWNGQVLLKLQKQVEIKRQSRQKVDSPNDSMLSYNFDDDNESEKANDEKIKLSTKTGKDLHTYQLIEIISPYEVAEHCTIQFPFKNGVNLYISLPYLLVMDEQCTKMYLLEGRFQQKTYRLMHQFYEQQMKLGKPMYFSPNFHHRIFIDPSTKEIVLNFTLTNANIQSLPIRKQLLFQIEKTHPMIYFHDNDHIVYLTIHGVEKLFNFRSVVGTRRRNHMCELVEVGNIFYNEKSFIRRFILDPLNFNVTQASQMESSEILKFRGDVIKRDLHLNVYRTSLSDNKHFEISRFLKDKNTSLFSHFIINNYRQQLTFSYLNWKILNMLSEKKIHLKDLSTKYVCELAFTVLPYNKNIYHILGRDYEVLDQFIDYIVTKTIKAGDPNVDNEEIELNEDIELTEILFIPDLDCKTPLHESVETNNTRVTDRFVQALMLTDFDHHSRFLLNIYPDLIGQVPQRMSTYLDSRLKIPSWISDYTRGRIETGDDCDFVMTADKMWFENLDASLQSKLYKPEVLEVPLNMELLDLPHLHKYENNVADEFLEALADTDCIEIFSNKSIQALIEIKWPLVKAGIKKYLFYPYLVFLLSFLYYTVYIFEVFHEKSENAEEGKDEKNKTSDANTTTPAATLLFEAGSQLIGSIEDLDQFKDPQFWLSKEKMIVKIIVQLFTFYFFALEVRQMFVQSLGKYLGNPWNYLDVIPLVLISFSIQFENLGLEPIYERPLNAVACFFMWIKFLYFWRIFRQTSKFISMIVAIIGDLRVFMVVFIVTLTAFGNSMYIMSNMNPICDAKCELIDEKLREPGRFISSLLDSVFFAYRMSLGDFDTEDLGSVYVLLALIAFIFATLFLTIMMLNILVAVISDSYARVESTSIEEMYKNFADLISENEYLVYQKKLKEHDQMGDYLYIAKVDKNDDADGEAWESKLNGVKEVLIKKTENIEKVIIAAQRTLIDQVQVNQDSFNHILKENNTKNDQRLQTFYRKLDPSAGGMKKLGRKDSQSSLSAFKIPDEEKKAHEIGLGKVGSRFAKGLSQGLQNIQNQSKRNTLVGKGPGNNDDNQNQN</sequence>
<dbReference type="Pfam" id="PF00520">
    <property type="entry name" value="Ion_trans"/>
    <property type="match status" value="1"/>
</dbReference>
<feature type="transmembrane region" description="Helical" evidence="7">
    <location>
        <begin position="1712"/>
        <end position="1740"/>
    </location>
</feature>